<dbReference type="RefSeq" id="WP_013424895.1">
    <property type="nucleotide sequence ID" value="NC_014666.1"/>
</dbReference>
<evidence type="ECO:0000256" key="8">
    <source>
        <dbReference type="SAM" id="MobiDB-lite"/>
    </source>
</evidence>
<evidence type="ECO:0000313" key="12">
    <source>
        <dbReference type="Proteomes" id="UP000002484"/>
    </source>
</evidence>
<sequence length="607" mass="65022">MTDVAVRPAERIPEPVDTPNRRPTRADRIFQAVMLVILAAAVLVRFSASQDLWLDEAQSVAIAKLPLTGHGPTMFTGLREDGSPPLYYLFLHFWVSAFGTGNVAVRTLSALFNLAAAGPLFLLGRRLVGTRAAQVSVVLYITSPFALRFATETRMYSLIVLLTALGGLAVERALRRPSLLSAVYVSLCAGGLALTHYWCLYLLLTVGGWLVLLWWRPPFLFRADRANAARAAAGGPGVDEATEDAVADALELTGLPTDPSLLTAVGPPDAAARAARHSAIASASRDAAAGLRPRFPAGGRRGAFTALAGIVGGAIVFSPWLSEFRFQSKHTGTPWGEPASYAAISHAYGQWAGGPSTVGRILLLFVTCLVALGIAGRGLGGRFVLFDLKGSEPARTLFFLSTGTLFVAVTAGQVVGNAWADRYTATAFVPFLLVIGLGATVVRSERFFRVTVVICALAGVVGGFSDVRMQRTQANEAAAHLRIDAKPGDVLLICPDQLGPGLARTIPAGLKAHLIPTWAPPDRVNWVDYEQRNKAADPVALAQRAVAEAGPDHQIFLADSNSYRTYETLCVDIQDKLRALRPKATLEMGQGEPAKVYENYQLVRYQP</sequence>
<dbReference type="EMBL" id="CP002299">
    <property type="protein sequence ID" value="ADP81777.1"/>
    <property type="molecule type" value="Genomic_DNA"/>
</dbReference>
<feature type="domain" description="Glycosyltransferase RgtA/B/C/D-like" evidence="10">
    <location>
        <begin position="84"/>
        <end position="213"/>
    </location>
</feature>
<feature type="region of interest" description="Disordered" evidence="8">
    <location>
        <begin position="1"/>
        <end position="21"/>
    </location>
</feature>
<proteinExistence type="predicted"/>
<gene>
    <name evidence="11" type="ordered locus">FraEuI1c_3770</name>
</gene>
<dbReference type="KEGG" id="fri:FraEuI1c_3770"/>
<name>E3J2W6_PSEI1</name>
<keyword evidence="7 9" id="KW-0472">Membrane</keyword>
<feature type="transmembrane region" description="Helical" evidence="9">
    <location>
        <begin position="194"/>
        <end position="215"/>
    </location>
</feature>
<evidence type="ECO:0000259" key="10">
    <source>
        <dbReference type="Pfam" id="PF13231"/>
    </source>
</evidence>
<dbReference type="GO" id="GO:0016763">
    <property type="term" value="F:pentosyltransferase activity"/>
    <property type="evidence" value="ECO:0007669"/>
    <property type="project" value="TreeGrafter"/>
</dbReference>
<feature type="transmembrane region" description="Helical" evidence="9">
    <location>
        <begin position="155"/>
        <end position="174"/>
    </location>
</feature>
<dbReference type="GO" id="GO:0005886">
    <property type="term" value="C:plasma membrane"/>
    <property type="evidence" value="ECO:0007669"/>
    <property type="project" value="UniProtKB-SubCell"/>
</dbReference>
<evidence type="ECO:0000256" key="4">
    <source>
        <dbReference type="ARBA" id="ARBA00022679"/>
    </source>
</evidence>
<dbReference type="FunCoup" id="E3J2W6">
    <property type="interactions" value="7"/>
</dbReference>
<dbReference type="InterPro" id="IPR050297">
    <property type="entry name" value="LipidA_mod_glycosyltrf_83"/>
</dbReference>
<feature type="transmembrane region" description="Helical" evidence="9">
    <location>
        <begin position="397"/>
        <end position="416"/>
    </location>
</feature>
<feature type="transmembrane region" description="Helical" evidence="9">
    <location>
        <begin position="422"/>
        <end position="442"/>
    </location>
</feature>
<keyword evidence="5 9" id="KW-0812">Transmembrane</keyword>
<dbReference type="eggNOG" id="COG5305">
    <property type="taxonomic scope" value="Bacteria"/>
</dbReference>
<evidence type="ECO:0000313" key="11">
    <source>
        <dbReference type="EMBL" id="ADP81777.1"/>
    </source>
</evidence>
<evidence type="ECO:0000256" key="9">
    <source>
        <dbReference type="SAM" id="Phobius"/>
    </source>
</evidence>
<dbReference type="Proteomes" id="UP000002484">
    <property type="component" value="Chromosome"/>
</dbReference>
<dbReference type="InParanoid" id="E3J2W6"/>
<dbReference type="InterPro" id="IPR038731">
    <property type="entry name" value="RgtA/B/C-like"/>
</dbReference>
<dbReference type="HOGENOM" id="CLU_027934_0_0_11"/>
<evidence type="ECO:0000256" key="3">
    <source>
        <dbReference type="ARBA" id="ARBA00022676"/>
    </source>
</evidence>
<dbReference type="PANTHER" id="PTHR33908">
    <property type="entry name" value="MANNOSYLTRANSFERASE YKCB-RELATED"/>
    <property type="match status" value="1"/>
</dbReference>
<dbReference type="PANTHER" id="PTHR33908:SF11">
    <property type="entry name" value="MEMBRANE PROTEIN"/>
    <property type="match status" value="1"/>
</dbReference>
<dbReference type="GO" id="GO:0009103">
    <property type="term" value="P:lipopolysaccharide biosynthetic process"/>
    <property type="evidence" value="ECO:0007669"/>
    <property type="project" value="UniProtKB-ARBA"/>
</dbReference>
<keyword evidence="3" id="KW-0328">Glycosyltransferase</keyword>
<evidence type="ECO:0000256" key="7">
    <source>
        <dbReference type="ARBA" id="ARBA00023136"/>
    </source>
</evidence>
<organism evidence="11 12">
    <name type="scientific">Pseudofrankia inefficax (strain DSM 45817 / CECT 9037 / DDB 130130 / EuI1c)</name>
    <name type="common">Frankia inefficax</name>
    <dbReference type="NCBI Taxonomy" id="298654"/>
    <lineage>
        <taxon>Bacteria</taxon>
        <taxon>Bacillati</taxon>
        <taxon>Actinomycetota</taxon>
        <taxon>Actinomycetes</taxon>
        <taxon>Frankiales</taxon>
        <taxon>Frankiaceae</taxon>
        <taxon>Pseudofrankia</taxon>
    </lineage>
</organism>
<feature type="transmembrane region" description="Helical" evidence="9">
    <location>
        <begin position="447"/>
        <end position="465"/>
    </location>
</feature>
<feature type="transmembrane region" description="Helical" evidence="9">
    <location>
        <begin position="29"/>
        <end position="48"/>
    </location>
</feature>
<keyword evidence="12" id="KW-1185">Reference proteome</keyword>
<reference evidence="11 12" key="1">
    <citation type="submission" date="2010-10" db="EMBL/GenBank/DDBJ databases">
        <title>Complete sequence of Frankia sp. EuI1c.</title>
        <authorList>
            <consortium name="US DOE Joint Genome Institute"/>
            <person name="Lucas S."/>
            <person name="Copeland A."/>
            <person name="Lapidus A."/>
            <person name="Cheng J.-F."/>
            <person name="Bruce D."/>
            <person name="Goodwin L."/>
            <person name="Pitluck S."/>
            <person name="Chertkov O."/>
            <person name="Detter J.C."/>
            <person name="Han C."/>
            <person name="Tapia R."/>
            <person name="Land M."/>
            <person name="Hauser L."/>
            <person name="Jeffries C."/>
            <person name="Kyrpides N."/>
            <person name="Ivanova N."/>
            <person name="Mikhailova N."/>
            <person name="Beauchemin N."/>
            <person name="Sen A."/>
            <person name="Sur S.A."/>
            <person name="Gtari M."/>
            <person name="Wall L."/>
            <person name="Tisa L."/>
            <person name="Woyke T."/>
        </authorList>
    </citation>
    <scope>NUCLEOTIDE SEQUENCE [LARGE SCALE GENOMIC DNA]</scope>
    <source>
        <strain evidence="12">DSM 45817 / CECT 9037 / EuI1c</strain>
    </source>
</reference>
<evidence type="ECO:0000256" key="6">
    <source>
        <dbReference type="ARBA" id="ARBA00022989"/>
    </source>
</evidence>
<evidence type="ECO:0000256" key="2">
    <source>
        <dbReference type="ARBA" id="ARBA00022475"/>
    </source>
</evidence>
<evidence type="ECO:0000256" key="1">
    <source>
        <dbReference type="ARBA" id="ARBA00004651"/>
    </source>
</evidence>
<dbReference type="OrthoDB" id="5318634at2"/>
<dbReference type="Pfam" id="PF13231">
    <property type="entry name" value="PMT_2"/>
    <property type="match status" value="1"/>
</dbReference>
<keyword evidence="4" id="KW-0808">Transferase</keyword>
<dbReference type="STRING" id="298654.FraEuI1c_3770"/>
<protein>
    <submittedName>
        <fullName evidence="11">Putative inner membrane</fullName>
    </submittedName>
</protein>
<dbReference type="AlphaFoldDB" id="E3J2W6"/>
<accession>E3J2W6</accession>
<keyword evidence="2" id="KW-1003">Cell membrane</keyword>
<feature type="transmembrane region" description="Helical" evidence="9">
    <location>
        <begin position="361"/>
        <end position="385"/>
    </location>
</feature>
<comment type="subcellular location">
    <subcellularLocation>
        <location evidence="1">Cell membrane</location>
        <topology evidence="1">Multi-pass membrane protein</topology>
    </subcellularLocation>
</comment>
<feature type="transmembrane region" description="Helical" evidence="9">
    <location>
        <begin position="302"/>
        <end position="321"/>
    </location>
</feature>
<keyword evidence="6 9" id="KW-1133">Transmembrane helix</keyword>
<evidence type="ECO:0000256" key="5">
    <source>
        <dbReference type="ARBA" id="ARBA00022692"/>
    </source>
</evidence>